<protein>
    <submittedName>
        <fullName evidence="1">Uncharacterized protein</fullName>
    </submittedName>
</protein>
<organism evidence="1 2">
    <name type="scientific">Paralvinella palmiformis</name>
    <dbReference type="NCBI Taxonomy" id="53620"/>
    <lineage>
        <taxon>Eukaryota</taxon>
        <taxon>Metazoa</taxon>
        <taxon>Spiralia</taxon>
        <taxon>Lophotrochozoa</taxon>
        <taxon>Annelida</taxon>
        <taxon>Polychaeta</taxon>
        <taxon>Sedentaria</taxon>
        <taxon>Canalipalpata</taxon>
        <taxon>Terebellida</taxon>
        <taxon>Terebelliformia</taxon>
        <taxon>Alvinellidae</taxon>
        <taxon>Paralvinella</taxon>
    </lineage>
</organism>
<keyword evidence="2" id="KW-1185">Reference proteome</keyword>
<gene>
    <name evidence="1" type="ORF">LSH36_2595g00005</name>
</gene>
<dbReference type="Proteomes" id="UP001208570">
    <property type="component" value="Unassembled WGS sequence"/>
</dbReference>
<evidence type="ECO:0000313" key="2">
    <source>
        <dbReference type="Proteomes" id="UP001208570"/>
    </source>
</evidence>
<dbReference type="AlphaFoldDB" id="A0AAD9IPM2"/>
<reference evidence="1" key="1">
    <citation type="journal article" date="2023" name="Mol. Biol. Evol.">
        <title>Third-Generation Sequencing Reveals the Adaptive Role of the Epigenome in Three Deep-Sea Polychaetes.</title>
        <authorList>
            <person name="Perez M."/>
            <person name="Aroh O."/>
            <person name="Sun Y."/>
            <person name="Lan Y."/>
            <person name="Juniper S.K."/>
            <person name="Young C.R."/>
            <person name="Angers B."/>
            <person name="Qian P.Y."/>
        </authorList>
    </citation>
    <scope>NUCLEOTIDE SEQUENCE</scope>
    <source>
        <strain evidence="1">P08H-3</strain>
    </source>
</reference>
<accession>A0AAD9IPM2</accession>
<comment type="caution">
    <text evidence="1">The sequence shown here is derived from an EMBL/GenBank/DDBJ whole genome shotgun (WGS) entry which is preliminary data.</text>
</comment>
<sequence length="43" mass="5202">MLNGYRRRIFTQTGIEASLVVLARDLQSGEYFRQTRKWQKDIR</sequence>
<proteinExistence type="predicted"/>
<evidence type="ECO:0000313" key="1">
    <source>
        <dbReference type="EMBL" id="KAK2138687.1"/>
    </source>
</evidence>
<name>A0AAD9IPM2_9ANNE</name>
<dbReference type="EMBL" id="JAODUP010002587">
    <property type="protein sequence ID" value="KAK2138687.1"/>
    <property type="molecule type" value="Genomic_DNA"/>
</dbReference>